<sequence length="263" mass="28828">MLATAGTRDASAPMRERVSAEEWAARVELAALYRMVHHFGMTDLIANHITMRVPGEPDHILINAYGLMYDEVTASNLYKITLDGDVVLRPDVDLGLNITGYVIHGAIHQARPDLHVVIHTHSAAGTGVSGMKCGLLPVSQHAALIDGRIGYHDYEGAAFNLDERERFVASLGSGNLMILRNHGLIACGQSCAEAFIGIYRLEMACKMQVAALAGGIDNALMMPPEALENTRRILIDHPEIGAGTLQWRALLRRMERIDPSWKE</sequence>
<evidence type="ECO:0000313" key="4">
    <source>
        <dbReference type="Proteomes" id="UP000648075"/>
    </source>
</evidence>
<gene>
    <name evidence="3" type="ORF">GCM10011614_03310</name>
</gene>
<evidence type="ECO:0000313" key="3">
    <source>
        <dbReference type="EMBL" id="GGY91944.1"/>
    </source>
</evidence>
<dbReference type="Pfam" id="PF00596">
    <property type="entry name" value="Aldolase_II"/>
    <property type="match status" value="1"/>
</dbReference>
<name>A0A918P8P0_9SPHN</name>
<dbReference type="AlphaFoldDB" id="A0A918P8P0"/>
<comment type="similarity">
    <text evidence="1">Belongs to the aldolase class II family.</text>
</comment>
<dbReference type="PANTHER" id="PTHR10672">
    <property type="entry name" value="ADDUCIN"/>
    <property type="match status" value="1"/>
</dbReference>
<dbReference type="Gene3D" id="3.40.225.10">
    <property type="entry name" value="Class II aldolase/adducin N-terminal domain"/>
    <property type="match status" value="1"/>
</dbReference>
<reference evidence="3" key="1">
    <citation type="journal article" date="2014" name="Int. J. Syst. Evol. Microbiol.">
        <title>Complete genome sequence of Corynebacterium casei LMG S-19264T (=DSM 44701T), isolated from a smear-ripened cheese.</title>
        <authorList>
            <consortium name="US DOE Joint Genome Institute (JGI-PGF)"/>
            <person name="Walter F."/>
            <person name="Albersmeier A."/>
            <person name="Kalinowski J."/>
            <person name="Ruckert C."/>
        </authorList>
    </citation>
    <scope>NUCLEOTIDE SEQUENCE</scope>
    <source>
        <strain evidence="3">KCTC 32255</strain>
    </source>
</reference>
<dbReference type="RefSeq" id="WP_189619345.1">
    <property type="nucleotide sequence ID" value="NZ_BMZA01000001.1"/>
</dbReference>
<dbReference type="NCBIfam" id="NF005451">
    <property type="entry name" value="PRK07044.1"/>
    <property type="match status" value="1"/>
</dbReference>
<evidence type="ECO:0000259" key="2">
    <source>
        <dbReference type="SMART" id="SM01007"/>
    </source>
</evidence>
<dbReference type="SUPFAM" id="SSF53639">
    <property type="entry name" value="AraD/HMP-PK domain-like"/>
    <property type="match status" value="1"/>
</dbReference>
<dbReference type="GO" id="GO:0051015">
    <property type="term" value="F:actin filament binding"/>
    <property type="evidence" value="ECO:0007669"/>
    <property type="project" value="TreeGrafter"/>
</dbReference>
<evidence type="ECO:0000256" key="1">
    <source>
        <dbReference type="ARBA" id="ARBA00037961"/>
    </source>
</evidence>
<dbReference type="PANTHER" id="PTHR10672:SF3">
    <property type="entry name" value="PROTEIN HU-LI TAI SHAO"/>
    <property type="match status" value="1"/>
</dbReference>
<organism evidence="3 4">
    <name type="scientific">Novosphingobium colocasiae</name>
    <dbReference type="NCBI Taxonomy" id="1256513"/>
    <lineage>
        <taxon>Bacteria</taxon>
        <taxon>Pseudomonadati</taxon>
        <taxon>Pseudomonadota</taxon>
        <taxon>Alphaproteobacteria</taxon>
        <taxon>Sphingomonadales</taxon>
        <taxon>Sphingomonadaceae</taxon>
        <taxon>Novosphingobium</taxon>
    </lineage>
</organism>
<reference evidence="3" key="2">
    <citation type="submission" date="2020-09" db="EMBL/GenBank/DDBJ databases">
        <authorList>
            <person name="Sun Q."/>
            <person name="Kim S."/>
        </authorList>
    </citation>
    <scope>NUCLEOTIDE SEQUENCE</scope>
    <source>
        <strain evidence="3">KCTC 32255</strain>
    </source>
</reference>
<dbReference type="InterPro" id="IPR051017">
    <property type="entry name" value="Aldolase-II_Adducin_sf"/>
</dbReference>
<dbReference type="InterPro" id="IPR036409">
    <property type="entry name" value="Aldolase_II/adducin_N_sf"/>
</dbReference>
<proteinExistence type="inferred from homology"/>
<dbReference type="EMBL" id="BMZA01000001">
    <property type="protein sequence ID" value="GGY91944.1"/>
    <property type="molecule type" value="Genomic_DNA"/>
</dbReference>
<feature type="domain" description="Class II aldolase/adducin N-terminal" evidence="2">
    <location>
        <begin position="27"/>
        <end position="209"/>
    </location>
</feature>
<dbReference type="GO" id="GO:0005856">
    <property type="term" value="C:cytoskeleton"/>
    <property type="evidence" value="ECO:0007669"/>
    <property type="project" value="TreeGrafter"/>
</dbReference>
<comment type="caution">
    <text evidence="3">The sequence shown here is derived from an EMBL/GenBank/DDBJ whole genome shotgun (WGS) entry which is preliminary data.</text>
</comment>
<accession>A0A918P8P0</accession>
<dbReference type="SMART" id="SM01007">
    <property type="entry name" value="Aldolase_II"/>
    <property type="match status" value="1"/>
</dbReference>
<keyword evidence="4" id="KW-1185">Reference proteome</keyword>
<protein>
    <submittedName>
        <fullName evidence="3">Class II aldolase</fullName>
    </submittedName>
</protein>
<dbReference type="Proteomes" id="UP000648075">
    <property type="component" value="Unassembled WGS sequence"/>
</dbReference>
<dbReference type="InterPro" id="IPR001303">
    <property type="entry name" value="Aldolase_II/adducin_N"/>
</dbReference>